<evidence type="ECO:0000313" key="2">
    <source>
        <dbReference type="EMBL" id="QEH97290.1"/>
    </source>
</evidence>
<dbReference type="EMBL" id="CP043043">
    <property type="protein sequence ID" value="QEH97290.1"/>
    <property type="molecule type" value="Genomic_DNA"/>
</dbReference>
<dbReference type="AlphaFoldDB" id="A0AAP9EUW9"/>
<reference evidence="2 3" key="1">
    <citation type="submission" date="2019-08" db="EMBL/GenBank/DDBJ databases">
        <title>Gluconobacter frateurii HD924 genome.</title>
        <authorList>
            <person name="Liu Y."/>
            <person name="Zhang P."/>
        </authorList>
    </citation>
    <scope>NUCLEOTIDE SEQUENCE [LARGE SCALE GENOMIC DNA]</scope>
    <source>
        <strain evidence="2 3">HD924</strain>
    </source>
</reference>
<feature type="compositionally biased region" description="Low complexity" evidence="1">
    <location>
        <begin position="104"/>
        <end position="113"/>
    </location>
</feature>
<evidence type="ECO:0000313" key="3">
    <source>
        <dbReference type="Proteomes" id="UP000323560"/>
    </source>
</evidence>
<accession>A0AAP9EUW9</accession>
<feature type="region of interest" description="Disordered" evidence="1">
    <location>
        <begin position="78"/>
        <end position="133"/>
    </location>
</feature>
<name>A0AAP9EUW9_GLUTH</name>
<protein>
    <submittedName>
        <fullName evidence="2">Uncharacterized protein</fullName>
    </submittedName>
</protein>
<evidence type="ECO:0000256" key="1">
    <source>
        <dbReference type="SAM" id="MobiDB-lite"/>
    </source>
</evidence>
<proteinExistence type="predicted"/>
<sequence>MENLDDPVITTATGYAIPRTAWARIRDGFVVAIAHTYDHLKHPFGEVAEAEPGNVPLHGETVIRVTGSNAAVGHLVDSKGNLTPAEGRTTALSPGQPAYHEGVAPEVIPASPSEEAEPEPAPEIPPPDKPEGE</sequence>
<dbReference type="RefSeq" id="WP_148620947.1">
    <property type="nucleotide sequence ID" value="NZ_CP043043.1"/>
</dbReference>
<dbReference type="Proteomes" id="UP000323560">
    <property type="component" value="Chromosome"/>
</dbReference>
<organism evidence="2 3">
    <name type="scientific">Gluconobacter thailandicus</name>
    <dbReference type="NCBI Taxonomy" id="257438"/>
    <lineage>
        <taxon>Bacteria</taxon>
        <taxon>Pseudomonadati</taxon>
        <taxon>Pseudomonadota</taxon>
        <taxon>Alphaproteobacteria</taxon>
        <taxon>Acetobacterales</taxon>
        <taxon>Acetobacteraceae</taxon>
        <taxon>Gluconobacter</taxon>
    </lineage>
</organism>
<dbReference type="KEGG" id="gti:FXF46_14305"/>
<gene>
    <name evidence="2" type="ORF">FXF46_14305</name>
</gene>